<proteinExistence type="predicted"/>
<keyword evidence="1" id="KW-0472">Membrane</keyword>
<accession>A0ABD2PAE5</accession>
<evidence type="ECO:0008006" key="4">
    <source>
        <dbReference type="Google" id="ProtNLM"/>
    </source>
</evidence>
<protein>
    <recommendedName>
        <fullName evidence="4">Odorant receptor</fullName>
    </recommendedName>
</protein>
<evidence type="ECO:0000256" key="1">
    <source>
        <dbReference type="SAM" id="Phobius"/>
    </source>
</evidence>
<comment type="caution">
    <text evidence="2">The sequence shown here is derived from an EMBL/GenBank/DDBJ whole genome shotgun (WGS) entry which is preliminary data.</text>
</comment>
<evidence type="ECO:0000313" key="2">
    <source>
        <dbReference type="EMBL" id="KAL3287652.1"/>
    </source>
</evidence>
<keyword evidence="1" id="KW-0812">Transmembrane</keyword>
<dbReference type="EMBL" id="JABFTP020000185">
    <property type="protein sequence ID" value="KAL3287652.1"/>
    <property type="molecule type" value="Genomic_DNA"/>
</dbReference>
<name>A0ABD2PAE5_9CUCU</name>
<feature type="transmembrane region" description="Helical" evidence="1">
    <location>
        <begin position="44"/>
        <end position="67"/>
    </location>
</feature>
<dbReference type="AlphaFoldDB" id="A0ABD2PAE5"/>
<feature type="transmembrane region" description="Helical" evidence="1">
    <location>
        <begin position="266"/>
        <end position="287"/>
    </location>
</feature>
<feature type="transmembrane region" description="Helical" evidence="1">
    <location>
        <begin position="79"/>
        <end position="99"/>
    </location>
</feature>
<organism evidence="2 3">
    <name type="scientific">Cryptolaemus montrouzieri</name>
    <dbReference type="NCBI Taxonomy" id="559131"/>
    <lineage>
        <taxon>Eukaryota</taxon>
        <taxon>Metazoa</taxon>
        <taxon>Ecdysozoa</taxon>
        <taxon>Arthropoda</taxon>
        <taxon>Hexapoda</taxon>
        <taxon>Insecta</taxon>
        <taxon>Pterygota</taxon>
        <taxon>Neoptera</taxon>
        <taxon>Endopterygota</taxon>
        <taxon>Coleoptera</taxon>
        <taxon>Polyphaga</taxon>
        <taxon>Cucujiformia</taxon>
        <taxon>Coccinelloidea</taxon>
        <taxon>Coccinellidae</taxon>
        <taxon>Scymninae</taxon>
        <taxon>Scymnini</taxon>
        <taxon>Cryptolaemus</taxon>
    </lineage>
</organism>
<evidence type="ECO:0000313" key="3">
    <source>
        <dbReference type="Proteomes" id="UP001516400"/>
    </source>
</evidence>
<keyword evidence="3" id="KW-1185">Reference proteome</keyword>
<reference evidence="2 3" key="1">
    <citation type="journal article" date="2021" name="BMC Biol.">
        <title>Horizontally acquired antibacterial genes associated with adaptive radiation of ladybird beetles.</title>
        <authorList>
            <person name="Li H.S."/>
            <person name="Tang X.F."/>
            <person name="Huang Y.H."/>
            <person name="Xu Z.Y."/>
            <person name="Chen M.L."/>
            <person name="Du X.Y."/>
            <person name="Qiu B.Y."/>
            <person name="Chen P.T."/>
            <person name="Zhang W."/>
            <person name="Slipinski A."/>
            <person name="Escalona H.E."/>
            <person name="Waterhouse R.M."/>
            <person name="Zwick A."/>
            <person name="Pang H."/>
        </authorList>
    </citation>
    <scope>NUCLEOTIDE SEQUENCE [LARGE SCALE GENOMIC DNA]</scope>
    <source>
        <strain evidence="2">SYSU2018</strain>
    </source>
</reference>
<gene>
    <name evidence="2" type="ORF">HHI36_002119</name>
</gene>
<sequence>MDLVKKGKINVFKKLLEIFYANHHTIENFEEFDGKKLILLNVKFWAPSVFVQLIPMTGIFGYWYVAIQNYSTSDQIDSVTILLGFFMANSIMFIGLLNAKEFIICVERLSNHSFGKPPNWDKLCKQIDVLSILLYHGIRWLQVVNVLLMYFGSPYCTGRENREDDRYICGSVFPQWYPFKVDSKLMNIGICLIAGLSFILYLPVFALYPAVVYGSVAFTVLKIRHLRRMLRKIIKKSNKESLEDDLWICMKYHSHIAELTGILSNFLGPALFPLYVLMPIVTALFAYQTIEVSCSVCLVEVQRSYDNIEKSLPFSI</sequence>
<dbReference type="Proteomes" id="UP001516400">
    <property type="component" value="Unassembled WGS sequence"/>
</dbReference>
<keyword evidence="1" id="KW-1133">Transmembrane helix</keyword>
<feature type="transmembrane region" description="Helical" evidence="1">
    <location>
        <begin position="210"/>
        <end position="226"/>
    </location>
</feature>